<dbReference type="EMBL" id="LRRQ01000088">
    <property type="protein sequence ID" value="OAM89576.1"/>
    <property type="molecule type" value="Genomic_DNA"/>
</dbReference>
<dbReference type="SUPFAM" id="SSF51269">
    <property type="entry name" value="AFP III-like domain"/>
    <property type="match status" value="1"/>
</dbReference>
<dbReference type="Gene3D" id="3.90.1210.10">
    <property type="entry name" value="Antifreeze-like/N-acetylneuraminic acid synthase C-terminal domain"/>
    <property type="match status" value="1"/>
</dbReference>
<dbReference type="Pfam" id="PF08666">
    <property type="entry name" value="SAF"/>
    <property type="match status" value="1"/>
</dbReference>
<dbReference type="PROSITE" id="PS50844">
    <property type="entry name" value="AFP_LIKE"/>
    <property type="match status" value="1"/>
</dbReference>
<dbReference type="InterPro" id="IPR051690">
    <property type="entry name" value="PseI-like"/>
</dbReference>
<sequence>MNRDIFENLFVLEMTNNHQGNLKRALDIVHEHSRVVRFNNVRAAIKLQFRDVDSFVHKGFRDRADIRYIKRVLETKMSKGDYAVLVEAIKKSGCIPMATPFDEKSVDWCVDFNMPIIKIASADSNDWLLLERIAATRKPCIISFGATPLKDMDDVVTFFENRNIPLAINHCVAAYPHENAECELNQIDFFKKRYPGHTIGWSCHEYKDWDTSIKIAYAKGARTFERHIDIDTDGFKVAAYSSLPGQLDIWFKAFHKAVEFCGTTSSERKLPLAKETAYLDTYIRGVYAKHDLKPGQLITEEDIYLAIPLQKGQLSCRELMLGRFGHKITKEVKADAPLVIDDIDTPYSENDQLKQLIYNRGL</sequence>
<dbReference type="InterPro" id="IPR013132">
    <property type="entry name" value="PseI/NeuA/B-like_N"/>
</dbReference>
<dbReference type="OrthoDB" id="9814210at2"/>
<dbReference type="InterPro" id="IPR013785">
    <property type="entry name" value="Aldolase_TIM"/>
</dbReference>
<dbReference type="STRING" id="1184151.AW736_12525"/>
<dbReference type="PANTHER" id="PTHR42966">
    <property type="entry name" value="N-ACETYLNEURAMINATE SYNTHASE"/>
    <property type="match status" value="1"/>
</dbReference>
<comment type="caution">
    <text evidence="2">The sequence shown here is derived from an EMBL/GenBank/DDBJ whole genome shotgun (WGS) entry which is preliminary data.</text>
</comment>
<feature type="domain" description="AFP-like" evidence="1">
    <location>
        <begin position="285"/>
        <end position="346"/>
    </location>
</feature>
<dbReference type="InterPro" id="IPR036732">
    <property type="entry name" value="AFP_Neu5c_C_sf"/>
</dbReference>
<dbReference type="InterPro" id="IPR006190">
    <property type="entry name" value="SAF_AFP_Neu5Ac"/>
</dbReference>
<name>A0A178IKD7_9BACT</name>
<protein>
    <submittedName>
        <fullName evidence="2">N-acetylneuraminic acid synthase</fullName>
    </submittedName>
</protein>
<dbReference type="Proteomes" id="UP000078486">
    <property type="component" value="Unassembled WGS sequence"/>
</dbReference>
<evidence type="ECO:0000313" key="2">
    <source>
        <dbReference type="EMBL" id="OAM89576.1"/>
    </source>
</evidence>
<organism evidence="2 3">
    <name type="scientific">Termitidicoccus mucosus</name>
    <dbReference type="NCBI Taxonomy" id="1184151"/>
    <lineage>
        <taxon>Bacteria</taxon>
        <taxon>Pseudomonadati</taxon>
        <taxon>Verrucomicrobiota</taxon>
        <taxon>Opitutia</taxon>
        <taxon>Opitutales</taxon>
        <taxon>Opitutaceae</taxon>
        <taxon>Termitidicoccus</taxon>
    </lineage>
</organism>
<dbReference type="RefSeq" id="WP_068770561.1">
    <property type="nucleotide sequence ID" value="NZ_CP109796.1"/>
</dbReference>
<reference evidence="2 3" key="1">
    <citation type="submission" date="2016-01" db="EMBL/GenBank/DDBJ databases">
        <title>High potential of lignocellulose degradation of a new Verrucomicrobia species.</title>
        <authorList>
            <person name="Wang Y."/>
            <person name="Shi Y."/>
            <person name="Qiu Z."/>
            <person name="Liu S."/>
            <person name="Yang H."/>
        </authorList>
    </citation>
    <scope>NUCLEOTIDE SEQUENCE [LARGE SCALE GENOMIC DNA]</scope>
    <source>
        <strain evidence="2 3">TSB47</strain>
    </source>
</reference>
<dbReference type="InterPro" id="IPR013974">
    <property type="entry name" value="SAF"/>
</dbReference>
<dbReference type="GO" id="GO:0047444">
    <property type="term" value="F:N-acylneuraminate-9-phosphate synthase activity"/>
    <property type="evidence" value="ECO:0007669"/>
    <property type="project" value="TreeGrafter"/>
</dbReference>
<dbReference type="GO" id="GO:0016051">
    <property type="term" value="P:carbohydrate biosynthetic process"/>
    <property type="evidence" value="ECO:0007669"/>
    <property type="project" value="InterPro"/>
</dbReference>
<proteinExistence type="predicted"/>
<dbReference type="Pfam" id="PF03102">
    <property type="entry name" value="NeuB"/>
    <property type="match status" value="1"/>
</dbReference>
<gene>
    <name evidence="2" type="ORF">AW736_12525</name>
</gene>
<dbReference type="SUPFAM" id="SSF51569">
    <property type="entry name" value="Aldolase"/>
    <property type="match status" value="1"/>
</dbReference>
<evidence type="ECO:0000259" key="1">
    <source>
        <dbReference type="PROSITE" id="PS50844"/>
    </source>
</evidence>
<accession>A0A178IKD7</accession>
<evidence type="ECO:0000313" key="3">
    <source>
        <dbReference type="Proteomes" id="UP000078486"/>
    </source>
</evidence>
<dbReference type="AlphaFoldDB" id="A0A178IKD7"/>
<keyword evidence="3" id="KW-1185">Reference proteome</keyword>
<dbReference type="PANTHER" id="PTHR42966:SF1">
    <property type="entry name" value="SIALIC ACID SYNTHASE"/>
    <property type="match status" value="1"/>
</dbReference>
<dbReference type="Gene3D" id="3.20.20.70">
    <property type="entry name" value="Aldolase class I"/>
    <property type="match status" value="1"/>
</dbReference>